<proteinExistence type="inferred from homology"/>
<evidence type="ECO:0000313" key="5">
    <source>
        <dbReference type="EMBL" id="OCB48599.1"/>
    </source>
</evidence>
<name>A0A1B9D184_MYCMA</name>
<dbReference type="InterPro" id="IPR022171">
    <property type="entry name" value="PPE_C"/>
</dbReference>
<dbReference type="PANTHER" id="PTHR46766">
    <property type="entry name" value="GLUTAMINE-RICH PROTEIN 2"/>
    <property type="match status" value="1"/>
</dbReference>
<dbReference type="RefSeq" id="WP_065482540.1">
    <property type="nucleotide sequence ID" value="NZ_MBEE01000194.1"/>
</dbReference>
<feature type="compositionally biased region" description="Low complexity" evidence="2">
    <location>
        <begin position="173"/>
        <end position="192"/>
    </location>
</feature>
<dbReference type="AlphaFoldDB" id="A0A1B9D184"/>
<dbReference type="Pfam" id="PF00823">
    <property type="entry name" value="PPE"/>
    <property type="match status" value="1"/>
</dbReference>
<dbReference type="InterPro" id="IPR038332">
    <property type="entry name" value="PPE_sf"/>
</dbReference>
<feature type="compositionally biased region" description="Low complexity" evidence="2">
    <location>
        <begin position="361"/>
        <end position="374"/>
    </location>
</feature>
<dbReference type="InterPro" id="IPR000030">
    <property type="entry name" value="PPE_dom"/>
</dbReference>
<dbReference type="FunFam" id="1.20.1260.20:FF:000001">
    <property type="entry name" value="PPE family protein PPE41"/>
    <property type="match status" value="1"/>
</dbReference>
<dbReference type="EMBL" id="MBEE01000194">
    <property type="protein sequence ID" value="OCB48599.1"/>
    <property type="molecule type" value="Genomic_DNA"/>
</dbReference>
<evidence type="ECO:0000259" key="3">
    <source>
        <dbReference type="Pfam" id="PF00823"/>
    </source>
</evidence>
<feature type="domain" description="PPE family C-terminal" evidence="4">
    <location>
        <begin position="307"/>
        <end position="390"/>
    </location>
</feature>
<dbReference type="Gene3D" id="1.20.1260.20">
    <property type="entry name" value="PPE superfamily"/>
    <property type="match status" value="1"/>
</dbReference>
<feature type="region of interest" description="Disordered" evidence="2">
    <location>
        <begin position="166"/>
        <end position="192"/>
    </location>
</feature>
<dbReference type="Proteomes" id="UP000092683">
    <property type="component" value="Unassembled WGS sequence"/>
</dbReference>
<comment type="caution">
    <text evidence="5">The sequence shown here is derived from an EMBL/GenBank/DDBJ whole genome shotgun (WGS) entry which is preliminary data.</text>
</comment>
<sequence>MFDFGALPPEINSARMYSGPGAGPLMAAAAAWDALAAELESYAIGYSSVVADLSQSWSGGAAMAMAAAAAPYVAWASATMTLAEQAAAQARAAAAAYEAAFAAMVPPAVIAANRARLAILVATNFFGQNTPAIAATELEYAEMWAQDAAAMYGYAASASAATALTPFAPPPRTTSDAGQSGQAAAVAQATGTSTAGHAQTTVAGLTPAVSQQLQTLSAAGASSPGTSPASTSAESSVLTAFSDFNTLTGPANLGAAFSRTETSAMSGGTGLYRSNIQSGSAGVPVPRVTTVGAQTAGSAGLRGPVLADAGRAVPIGRLSVPQNWVTANPAANPAGGPAPLREAAFRAAPPSEVHSPASTLGGVPPVRPGRGATGVPVLRNGRRAFKMPRPTFGG</sequence>
<gene>
    <name evidence="5" type="ORF">A5677_25015</name>
</gene>
<reference evidence="5 6" key="1">
    <citation type="submission" date="2016-06" db="EMBL/GenBank/DDBJ databases">
        <authorList>
            <person name="Kjaerup R.B."/>
            <person name="Dalgaard T.S."/>
            <person name="Juul-Madsen H.R."/>
        </authorList>
    </citation>
    <scope>NUCLEOTIDE SEQUENCE [LARGE SCALE GENOMIC DNA]</scope>
    <source>
        <strain evidence="5 6">E3012</strain>
    </source>
</reference>
<evidence type="ECO:0000256" key="2">
    <source>
        <dbReference type="SAM" id="MobiDB-lite"/>
    </source>
</evidence>
<evidence type="ECO:0008006" key="7">
    <source>
        <dbReference type="Google" id="ProtNLM"/>
    </source>
</evidence>
<dbReference type="Pfam" id="PF12484">
    <property type="entry name" value="PPE-SVP"/>
    <property type="match status" value="1"/>
</dbReference>
<evidence type="ECO:0000313" key="6">
    <source>
        <dbReference type="Proteomes" id="UP000092683"/>
    </source>
</evidence>
<feature type="region of interest" description="Disordered" evidence="2">
    <location>
        <begin position="351"/>
        <end position="374"/>
    </location>
</feature>
<dbReference type="OrthoDB" id="4753567at2"/>
<dbReference type="GO" id="GO:0052572">
    <property type="term" value="P:response to host immune response"/>
    <property type="evidence" value="ECO:0007669"/>
    <property type="project" value="TreeGrafter"/>
</dbReference>
<evidence type="ECO:0000259" key="4">
    <source>
        <dbReference type="Pfam" id="PF12484"/>
    </source>
</evidence>
<protein>
    <recommendedName>
        <fullName evidence="7">PPE family protein</fullName>
    </recommendedName>
</protein>
<feature type="domain" description="PPE" evidence="3">
    <location>
        <begin position="3"/>
        <end position="164"/>
    </location>
</feature>
<accession>A0A1B9D184</accession>
<organism evidence="5 6">
    <name type="scientific">Mycobacterium malmoense</name>
    <dbReference type="NCBI Taxonomy" id="1780"/>
    <lineage>
        <taxon>Bacteria</taxon>
        <taxon>Bacillati</taxon>
        <taxon>Actinomycetota</taxon>
        <taxon>Actinomycetes</taxon>
        <taxon>Mycobacteriales</taxon>
        <taxon>Mycobacteriaceae</taxon>
        <taxon>Mycobacterium</taxon>
    </lineage>
</organism>
<comment type="similarity">
    <text evidence="1">Belongs to the mycobacterial PPE family.</text>
</comment>
<dbReference type="SUPFAM" id="SSF140459">
    <property type="entry name" value="PE/PPE dimer-like"/>
    <property type="match status" value="1"/>
</dbReference>
<evidence type="ECO:0000256" key="1">
    <source>
        <dbReference type="ARBA" id="ARBA00010652"/>
    </source>
</evidence>
<dbReference type="PANTHER" id="PTHR46766:SF1">
    <property type="entry name" value="GLUTAMINE-RICH PROTEIN 2"/>
    <property type="match status" value="1"/>
</dbReference>